<dbReference type="CDD" id="cd12148">
    <property type="entry name" value="fungal_TF_MHR"/>
    <property type="match status" value="1"/>
</dbReference>
<dbReference type="CDD" id="cd00067">
    <property type="entry name" value="GAL4"/>
    <property type="match status" value="1"/>
</dbReference>
<comment type="subcellular location">
    <subcellularLocation>
        <location evidence="1">Nucleus</location>
    </subcellularLocation>
</comment>
<evidence type="ECO:0000256" key="8">
    <source>
        <dbReference type="SAM" id="MobiDB-lite"/>
    </source>
</evidence>
<name>A0A316V080_9BASI</name>
<dbReference type="RefSeq" id="XP_025365256.1">
    <property type="nucleotide sequence ID" value="XM_025505158.1"/>
</dbReference>
<feature type="compositionally biased region" description="Low complexity" evidence="8">
    <location>
        <begin position="157"/>
        <end position="168"/>
    </location>
</feature>
<dbReference type="InterPro" id="IPR051615">
    <property type="entry name" value="Transcr_Regulatory_Elem"/>
</dbReference>
<dbReference type="PANTHER" id="PTHR31313:SF78">
    <property type="entry name" value="TRANSCRIPTION FACTOR DOMAIN-CONTAINING PROTEIN"/>
    <property type="match status" value="1"/>
</dbReference>
<keyword evidence="11" id="KW-1185">Reference proteome</keyword>
<evidence type="ECO:0000256" key="1">
    <source>
        <dbReference type="ARBA" id="ARBA00004123"/>
    </source>
</evidence>
<dbReference type="GO" id="GO:0008270">
    <property type="term" value="F:zinc ion binding"/>
    <property type="evidence" value="ECO:0007669"/>
    <property type="project" value="InterPro"/>
</dbReference>
<accession>A0A316V080</accession>
<evidence type="ECO:0000313" key="11">
    <source>
        <dbReference type="Proteomes" id="UP000245884"/>
    </source>
</evidence>
<feature type="compositionally biased region" description="Polar residues" evidence="8">
    <location>
        <begin position="377"/>
        <end position="387"/>
    </location>
</feature>
<keyword evidence="6" id="KW-0804">Transcription</keyword>
<evidence type="ECO:0000256" key="2">
    <source>
        <dbReference type="ARBA" id="ARBA00022723"/>
    </source>
</evidence>
<dbReference type="STRING" id="1569628.A0A316V080"/>
<evidence type="ECO:0000259" key="9">
    <source>
        <dbReference type="PROSITE" id="PS50048"/>
    </source>
</evidence>
<dbReference type="PROSITE" id="PS50048">
    <property type="entry name" value="ZN2_CY6_FUNGAL_2"/>
    <property type="match status" value="1"/>
</dbReference>
<sequence>MNSSNGNAASRISAGPSGHGGGGAASNHASSSSPSSQDASNTAWYPSAAHPNDLPSNVINAYSGSFSEYAAAASAQQQQQQQQQSQQHQQDHAQPATNLPLLPDSDAYNHHQHDHHQQSHDDGNHETHQGHDQQHDQHQVEYDETALALQEGEASMADYTTADATTGDMSYADESLAASGLDDDNGGEGGGDGSDGASGSRPKKKARSAGSGRVAKACQPCSSKKRRCDGTRPECRVCAVLGTPCSYTTTGLKRGPPKGFRAGPKESVKAKLTRTLETTIRDLVSQLGGEDAAREIARVSRERGLPSLPSEVSATDAALVVEALAQHSHADLGVTQRAIQSSLAQHDDDTFLGVNERGDLSCRGSSSGIQLLRRANSPPTISSPGSSERNKRGNEPMLVNLPTAQQSYVRPQRMQEQLLNQLSPQNQFKVPSSSTAALFDDPIVTPEESHKLFDNYWRSWHPYWPILYKAILDEIPPEEMATRLDGLLLNAIYAIGSSGRANSGQPIEGESPEEAARRSGEVFAQAAERRLFATGLRPTVTAIQASFMLSLFAHGTGELSRAWSFCGIAINMAMDLGLHRWPIHRMDLLDNSAERETRTRTIWSLYILDKILCAEMGRAPILRAREMDPPLLSEDTPDEMEYMDGAPMRIPSVFNAAVHCFAIVERILSEVHSLRRKAVLRRGQTTPDILTELDGELEKFRNQIPDPIKVPTDGSRPKVGFPGIVWALGVWDATATILLHRPFIPQETDGNAPSYEEVVANPSHQKASHAADRLCELLQLDMGQRGGDYDVALWPSDYAYCLFTAAVMYLFNARLGVAGARQKFALARDHLKQLASRWPAASAHRQLLDGFTAVADDALGRPETSSGEPTALGGAYSIEEWTAQTITAAQAQQSMQAQQQQQQPHQQAQMPDENGSSSAPAAMGPPITVPGPGSDLSEEQRQQLLSFYMDSSHPFGQQGNDASQQRRRLDSFAPGLFDVETAFWNESAGSTSSLSNAFANMVGQGQQAQQGGEGGSGSQQHNGLAMLAALAPHAAPQQQQQQQQHQQQQHQQQQQGDGGESDQKGNFAHNGQGPEGQQQGQQQHGPLQQHQQGAAGHGAQASPFAFPLDPSQPAWNDPLMGALELGPAYK</sequence>
<evidence type="ECO:0000256" key="7">
    <source>
        <dbReference type="ARBA" id="ARBA00023242"/>
    </source>
</evidence>
<dbReference type="GO" id="GO:0000981">
    <property type="term" value="F:DNA-binding transcription factor activity, RNA polymerase II-specific"/>
    <property type="evidence" value="ECO:0007669"/>
    <property type="project" value="InterPro"/>
</dbReference>
<feature type="compositionally biased region" description="Low complexity" evidence="8">
    <location>
        <begin position="1071"/>
        <end position="1101"/>
    </location>
</feature>
<feature type="region of interest" description="Disordered" evidence="8">
    <location>
        <begin position="373"/>
        <end position="395"/>
    </location>
</feature>
<dbReference type="GO" id="GO:0003677">
    <property type="term" value="F:DNA binding"/>
    <property type="evidence" value="ECO:0007669"/>
    <property type="project" value="UniProtKB-KW"/>
</dbReference>
<keyword evidence="5" id="KW-0238">DNA-binding</keyword>
<dbReference type="InterPro" id="IPR001138">
    <property type="entry name" value="Zn2Cys6_DnaBD"/>
</dbReference>
<keyword evidence="7" id="KW-0539">Nucleus</keyword>
<dbReference type="AlphaFoldDB" id="A0A316V080"/>
<evidence type="ECO:0000256" key="5">
    <source>
        <dbReference type="ARBA" id="ARBA00023125"/>
    </source>
</evidence>
<proteinExistence type="predicted"/>
<dbReference type="SUPFAM" id="SSF57701">
    <property type="entry name" value="Zn2/Cys6 DNA-binding domain"/>
    <property type="match status" value="1"/>
</dbReference>
<dbReference type="Gene3D" id="4.10.240.10">
    <property type="entry name" value="Zn(2)-C6 fungal-type DNA-binding domain"/>
    <property type="match status" value="1"/>
</dbReference>
<evidence type="ECO:0000256" key="3">
    <source>
        <dbReference type="ARBA" id="ARBA00022833"/>
    </source>
</evidence>
<feature type="region of interest" description="Disordered" evidence="8">
    <location>
        <begin position="889"/>
        <end position="938"/>
    </location>
</feature>
<gene>
    <name evidence="10" type="ORF">BDZ90DRAFT_229656</name>
</gene>
<feature type="compositionally biased region" description="Low complexity" evidence="8">
    <location>
        <begin position="70"/>
        <end position="94"/>
    </location>
</feature>
<dbReference type="InterPro" id="IPR036864">
    <property type="entry name" value="Zn2-C6_fun-type_DNA-bd_sf"/>
</dbReference>
<organism evidence="10 11">
    <name type="scientific">Jaminaea rosea</name>
    <dbReference type="NCBI Taxonomy" id="1569628"/>
    <lineage>
        <taxon>Eukaryota</taxon>
        <taxon>Fungi</taxon>
        <taxon>Dikarya</taxon>
        <taxon>Basidiomycota</taxon>
        <taxon>Ustilaginomycotina</taxon>
        <taxon>Exobasidiomycetes</taxon>
        <taxon>Microstromatales</taxon>
        <taxon>Microstromatales incertae sedis</taxon>
        <taxon>Jaminaea</taxon>
    </lineage>
</organism>
<dbReference type="GO" id="GO:0006351">
    <property type="term" value="P:DNA-templated transcription"/>
    <property type="evidence" value="ECO:0007669"/>
    <property type="project" value="InterPro"/>
</dbReference>
<evidence type="ECO:0000313" key="10">
    <source>
        <dbReference type="EMBL" id="PWN30644.1"/>
    </source>
</evidence>
<dbReference type="SMART" id="SM00066">
    <property type="entry name" value="GAL4"/>
    <property type="match status" value="1"/>
</dbReference>
<feature type="region of interest" description="Disordered" evidence="8">
    <location>
        <begin position="499"/>
        <end position="519"/>
    </location>
</feature>
<dbReference type="InterPro" id="IPR007219">
    <property type="entry name" value="XnlR_reg_dom"/>
</dbReference>
<feature type="compositionally biased region" description="Low complexity" evidence="8">
    <location>
        <begin position="1032"/>
        <end position="1055"/>
    </location>
</feature>
<dbReference type="OrthoDB" id="2123952at2759"/>
<feature type="compositionally biased region" description="Low complexity" evidence="8">
    <location>
        <begin position="25"/>
        <end position="36"/>
    </location>
</feature>
<evidence type="ECO:0000256" key="4">
    <source>
        <dbReference type="ARBA" id="ARBA00023015"/>
    </source>
</evidence>
<feature type="domain" description="Zn(2)-C6 fungal-type" evidence="9">
    <location>
        <begin position="217"/>
        <end position="247"/>
    </location>
</feature>
<dbReference type="EMBL" id="KZ819662">
    <property type="protein sequence ID" value="PWN30644.1"/>
    <property type="molecule type" value="Genomic_DNA"/>
</dbReference>
<dbReference type="Pfam" id="PF00172">
    <property type="entry name" value="Zn_clus"/>
    <property type="match status" value="1"/>
</dbReference>
<dbReference type="Proteomes" id="UP000245884">
    <property type="component" value="Unassembled WGS sequence"/>
</dbReference>
<protein>
    <recommendedName>
        <fullName evidence="9">Zn(2)-C6 fungal-type domain-containing protein</fullName>
    </recommendedName>
</protein>
<keyword evidence="2" id="KW-0479">Metal-binding</keyword>
<feature type="compositionally biased region" description="Low complexity" evidence="8">
    <location>
        <begin position="889"/>
        <end position="909"/>
    </location>
</feature>
<keyword evidence="4" id="KW-0805">Transcription regulation</keyword>
<dbReference type="Pfam" id="PF04082">
    <property type="entry name" value="Fungal_trans"/>
    <property type="match status" value="1"/>
</dbReference>
<feature type="compositionally biased region" description="Polar residues" evidence="8">
    <location>
        <begin position="1"/>
        <end position="10"/>
    </location>
</feature>
<dbReference type="GeneID" id="37026981"/>
<evidence type="ECO:0000256" key="6">
    <source>
        <dbReference type="ARBA" id="ARBA00023163"/>
    </source>
</evidence>
<feature type="compositionally biased region" description="Gly residues" evidence="8">
    <location>
        <begin position="187"/>
        <end position="196"/>
    </location>
</feature>
<feature type="compositionally biased region" description="Basic and acidic residues" evidence="8">
    <location>
        <begin position="107"/>
        <end position="141"/>
    </location>
</feature>
<dbReference type="PROSITE" id="PS00463">
    <property type="entry name" value="ZN2_CY6_FUNGAL_1"/>
    <property type="match status" value="1"/>
</dbReference>
<dbReference type="GO" id="GO:0005634">
    <property type="term" value="C:nucleus"/>
    <property type="evidence" value="ECO:0007669"/>
    <property type="project" value="UniProtKB-SubCell"/>
</dbReference>
<feature type="region of interest" description="Disordered" evidence="8">
    <location>
        <begin position="1032"/>
        <end position="1120"/>
    </location>
</feature>
<dbReference type="SMART" id="SM00906">
    <property type="entry name" value="Fungal_trans"/>
    <property type="match status" value="1"/>
</dbReference>
<feature type="region of interest" description="Disordered" evidence="8">
    <location>
        <begin position="1"/>
        <end position="216"/>
    </location>
</feature>
<feature type="compositionally biased region" description="Polar residues" evidence="8">
    <location>
        <begin position="54"/>
        <end position="66"/>
    </location>
</feature>
<reference evidence="10 11" key="1">
    <citation type="journal article" date="2018" name="Mol. Biol. Evol.">
        <title>Broad Genomic Sampling Reveals a Smut Pathogenic Ancestry of the Fungal Clade Ustilaginomycotina.</title>
        <authorList>
            <person name="Kijpornyongpan T."/>
            <person name="Mondo S.J."/>
            <person name="Barry K."/>
            <person name="Sandor L."/>
            <person name="Lee J."/>
            <person name="Lipzen A."/>
            <person name="Pangilinan J."/>
            <person name="LaButti K."/>
            <person name="Hainaut M."/>
            <person name="Henrissat B."/>
            <person name="Grigoriev I.V."/>
            <person name="Spatafora J.W."/>
            <person name="Aime M.C."/>
        </authorList>
    </citation>
    <scope>NUCLEOTIDE SEQUENCE [LARGE SCALE GENOMIC DNA]</scope>
    <source>
        <strain evidence="10 11">MCA 5214</strain>
    </source>
</reference>
<keyword evidence="3" id="KW-0862">Zinc</keyword>
<dbReference type="PANTHER" id="PTHR31313">
    <property type="entry name" value="TY1 ENHANCER ACTIVATOR"/>
    <property type="match status" value="1"/>
</dbReference>